<protein>
    <submittedName>
        <fullName evidence="2">NUDIX domain-containing protein</fullName>
    </submittedName>
</protein>
<dbReference type="PROSITE" id="PS51462">
    <property type="entry name" value="NUDIX"/>
    <property type="match status" value="1"/>
</dbReference>
<evidence type="ECO:0000313" key="2">
    <source>
        <dbReference type="EMBL" id="MFL0252867.1"/>
    </source>
</evidence>
<name>A0ABW8TK31_9CLOT</name>
<feature type="domain" description="Nudix hydrolase" evidence="1">
    <location>
        <begin position="28"/>
        <end position="158"/>
    </location>
</feature>
<dbReference type="InterPro" id="IPR015797">
    <property type="entry name" value="NUDIX_hydrolase-like_dom_sf"/>
</dbReference>
<accession>A0ABW8TK31</accession>
<dbReference type="Gene3D" id="3.90.79.10">
    <property type="entry name" value="Nucleoside Triphosphate Pyrophosphohydrolase"/>
    <property type="match status" value="1"/>
</dbReference>
<keyword evidence="3" id="KW-1185">Reference proteome</keyword>
<dbReference type="PANTHER" id="PTHR10885:SF20">
    <property type="entry name" value="NUDIX HYDROLASE DOMAIN-CONTAINING PROTEIN"/>
    <property type="match status" value="1"/>
</dbReference>
<gene>
    <name evidence="2" type="ORF">ACJDT4_20890</name>
</gene>
<reference evidence="2 3" key="1">
    <citation type="submission" date="2024-11" db="EMBL/GenBank/DDBJ databases">
        <authorList>
            <person name="Heng Y.C."/>
            <person name="Lim A.C.H."/>
            <person name="Lee J.K.Y."/>
            <person name="Kittelmann S."/>
        </authorList>
    </citation>
    <scope>NUCLEOTIDE SEQUENCE [LARGE SCALE GENOMIC DNA]</scope>
    <source>
        <strain evidence="2 3">WILCCON 0114</strain>
    </source>
</reference>
<dbReference type="InterPro" id="IPR000086">
    <property type="entry name" value="NUDIX_hydrolase_dom"/>
</dbReference>
<proteinExistence type="predicted"/>
<comment type="caution">
    <text evidence="2">The sequence shown here is derived from an EMBL/GenBank/DDBJ whole genome shotgun (WGS) entry which is preliminary data.</text>
</comment>
<dbReference type="SUPFAM" id="SSF55811">
    <property type="entry name" value="Nudix"/>
    <property type="match status" value="1"/>
</dbReference>
<organism evidence="2 3">
    <name type="scientific">Clostridium neuense</name>
    <dbReference type="NCBI Taxonomy" id="1728934"/>
    <lineage>
        <taxon>Bacteria</taxon>
        <taxon>Bacillati</taxon>
        <taxon>Bacillota</taxon>
        <taxon>Clostridia</taxon>
        <taxon>Eubacteriales</taxon>
        <taxon>Clostridiaceae</taxon>
        <taxon>Clostridium</taxon>
    </lineage>
</organism>
<sequence length="169" mass="19932">MEFWDVLNKFGNPTGKIVKKGDKLEENEFHLSVHVWIINSHNKILIQQRQSNRTFAPDMWAVHGGKVISGETSMQASIRELKEEIGICINPDNLKGPTRYKRKSSNEFCDIYVLKQDVDLKDIKLQKEEVKDIKWVTKTELQQMIKEKSFYRYSDEYFKCLSKYLNLLL</sequence>
<dbReference type="EMBL" id="JBJIAA010000022">
    <property type="protein sequence ID" value="MFL0252867.1"/>
    <property type="molecule type" value="Genomic_DNA"/>
</dbReference>
<dbReference type="CDD" id="cd04693">
    <property type="entry name" value="NUDIX_Hydrolase"/>
    <property type="match status" value="1"/>
</dbReference>
<dbReference type="Proteomes" id="UP001623592">
    <property type="component" value="Unassembled WGS sequence"/>
</dbReference>
<evidence type="ECO:0000259" key="1">
    <source>
        <dbReference type="PROSITE" id="PS51462"/>
    </source>
</evidence>
<dbReference type="Pfam" id="PF00293">
    <property type="entry name" value="NUDIX"/>
    <property type="match status" value="1"/>
</dbReference>
<evidence type="ECO:0000313" key="3">
    <source>
        <dbReference type="Proteomes" id="UP001623592"/>
    </source>
</evidence>
<dbReference type="RefSeq" id="WP_406789525.1">
    <property type="nucleotide sequence ID" value="NZ_JBJIAA010000022.1"/>
</dbReference>
<dbReference type="PANTHER" id="PTHR10885">
    <property type="entry name" value="ISOPENTENYL-DIPHOSPHATE DELTA-ISOMERASE"/>
    <property type="match status" value="1"/>
</dbReference>